<dbReference type="Proteomes" id="UP000601171">
    <property type="component" value="Unassembled WGS sequence"/>
</dbReference>
<dbReference type="Gene3D" id="2.60.480.10">
    <property type="entry name" value="eubacterium ventriosum atcc domain"/>
    <property type="match status" value="1"/>
</dbReference>
<keyword evidence="1" id="KW-0472">Membrane</keyword>
<feature type="transmembrane region" description="Helical" evidence="1">
    <location>
        <begin position="101"/>
        <end position="122"/>
    </location>
</feature>
<organism evidence="3 4">
    <name type="scientific">Paratissierella segnis</name>
    <dbReference type="NCBI Taxonomy" id="2763679"/>
    <lineage>
        <taxon>Bacteria</taxon>
        <taxon>Bacillati</taxon>
        <taxon>Bacillota</taxon>
        <taxon>Tissierellia</taxon>
        <taxon>Tissierellales</taxon>
        <taxon>Tissierellaceae</taxon>
        <taxon>Paratissierella</taxon>
    </lineage>
</organism>
<evidence type="ECO:0000313" key="4">
    <source>
        <dbReference type="Proteomes" id="UP000601171"/>
    </source>
</evidence>
<feature type="domain" description="Stage V sporulation protein AA" evidence="2">
    <location>
        <begin position="5"/>
        <end position="91"/>
    </location>
</feature>
<keyword evidence="4" id="KW-1185">Reference proteome</keyword>
<dbReference type="InterPro" id="IPR021997">
    <property type="entry name" value="SporV_AA"/>
</dbReference>
<protein>
    <submittedName>
        <fullName evidence="3">Stage V sporulation protein AA</fullName>
    </submittedName>
</protein>
<evidence type="ECO:0000259" key="2">
    <source>
        <dbReference type="Pfam" id="PF12164"/>
    </source>
</evidence>
<keyword evidence="1" id="KW-0812">Transmembrane</keyword>
<keyword evidence="1" id="KW-1133">Transmembrane helix</keyword>
<feature type="transmembrane region" description="Helical" evidence="1">
    <location>
        <begin position="148"/>
        <end position="166"/>
    </location>
</feature>
<dbReference type="EMBL" id="JACRTG010000006">
    <property type="protein sequence ID" value="MBC8587026.1"/>
    <property type="molecule type" value="Genomic_DNA"/>
</dbReference>
<dbReference type="InterPro" id="IPR038548">
    <property type="entry name" value="SporV_AA_N_sf"/>
</dbReference>
<reference evidence="3" key="1">
    <citation type="submission" date="2020-08" db="EMBL/GenBank/DDBJ databases">
        <title>Genome public.</title>
        <authorList>
            <person name="Liu C."/>
            <person name="Sun Q."/>
        </authorList>
    </citation>
    <scope>NUCLEOTIDE SEQUENCE</scope>
    <source>
        <strain evidence="3">BX21</strain>
    </source>
</reference>
<name>A0A926IJ43_9FIRM</name>
<proteinExistence type="predicted"/>
<dbReference type="AlphaFoldDB" id="A0A926IJ43"/>
<gene>
    <name evidence="3" type="ORF">H8707_02055</name>
</gene>
<dbReference type="RefSeq" id="WP_262428497.1">
    <property type="nucleotide sequence ID" value="NZ_JACRTG010000006.1"/>
</dbReference>
<sequence length="209" mass="24511">MESKEQAYIIFSKRYSPGKNDSVYIKDIAEVYCQNATVKKEIDSIKVYISKDEENWDYLSATDVIKKIVDKFPFVDISPMGATEIILEVKSRERENKTFELIKTTLICIVLFFGAAMGIMYFHEDVNMKDTLDKLYFTFTGVKKENPLIMTIPYSFGLGIGMVTFFKRVKSKSIRRRKEPGPLDIETYLYDKEMDEYILEEMQKRQKKE</sequence>
<dbReference type="Pfam" id="PF12164">
    <property type="entry name" value="SporV_AA"/>
    <property type="match status" value="1"/>
</dbReference>
<evidence type="ECO:0000313" key="3">
    <source>
        <dbReference type="EMBL" id="MBC8587026.1"/>
    </source>
</evidence>
<comment type="caution">
    <text evidence="3">The sequence shown here is derived from an EMBL/GenBank/DDBJ whole genome shotgun (WGS) entry which is preliminary data.</text>
</comment>
<evidence type="ECO:0000256" key="1">
    <source>
        <dbReference type="SAM" id="Phobius"/>
    </source>
</evidence>
<accession>A0A926IJ43</accession>